<reference evidence="2 3" key="1">
    <citation type="journal article" date="2010" name="Nature">
        <title>Genome sequencing and analysis of the model grass Brachypodium distachyon.</title>
        <authorList>
            <consortium name="International Brachypodium Initiative"/>
        </authorList>
    </citation>
    <scope>NUCLEOTIDE SEQUENCE [LARGE SCALE GENOMIC DNA]</scope>
    <source>
        <strain evidence="2 3">Bd21</strain>
    </source>
</reference>
<dbReference type="EMBL" id="CM000882">
    <property type="protein sequence ID" value="KQK00176.1"/>
    <property type="molecule type" value="Genomic_DNA"/>
</dbReference>
<sequence>MVTERTKPPLRGPPLPRRPASPACTCDPRDEAPPSPSPRHRRTRNLRRGSCCLPRPPPAMLPRRRRRCFPRSPQPPPRTTPPAAATNFYRRGHRFVQPCRRLTPPSQTPPADPSLSAAGSQLPGRRVLSPRRRPISPPPPLSTRLTGLPWRRFQVPVPP</sequence>
<evidence type="ECO:0000256" key="1">
    <source>
        <dbReference type="SAM" id="MobiDB-lite"/>
    </source>
</evidence>
<reference evidence="3" key="3">
    <citation type="submission" date="2018-08" db="UniProtKB">
        <authorList>
            <consortium name="EnsemblPlants"/>
        </authorList>
    </citation>
    <scope>IDENTIFICATION</scope>
    <source>
        <strain evidence="3">cv. Bd21</strain>
    </source>
</reference>
<feature type="region of interest" description="Disordered" evidence="1">
    <location>
        <begin position="1"/>
        <end position="87"/>
    </location>
</feature>
<feature type="compositionally biased region" description="Pro residues" evidence="1">
    <location>
        <begin position="10"/>
        <end position="19"/>
    </location>
</feature>
<dbReference type="Gramene" id="KQK00176">
    <property type="protein sequence ID" value="KQK00176"/>
    <property type="gene ID" value="BRADI_3g47777v3"/>
</dbReference>
<keyword evidence="4" id="KW-1185">Reference proteome</keyword>
<evidence type="ECO:0000313" key="2">
    <source>
        <dbReference type="EMBL" id="KQK00176.1"/>
    </source>
</evidence>
<gene>
    <name evidence="2" type="ORF">BRADI_3g47777v3</name>
</gene>
<evidence type="ECO:0000313" key="4">
    <source>
        <dbReference type="Proteomes" id="UP000008810"/>
    </source>
</evidence>
<dbReference type="Gramene" id="KQK00175">
    <property type="protein sequence ID" value="KQK00175"/>
    <property type="gene ID" value="BRADI_3g47777v3"/>
</dbReference>
<dbReference type="EMBL" id="CM000882">
    <property type="protein sequence ID" value="KQK00175.1"/>
    <property type="molecule type" value="Genomic_DNA"/>
</dbReference>
<feature type="region of interest" description="Disordered" evidence="1">
    <location>
        <begin position="99"/>
        <end position="159"/>
    </location>
</feature>
<evidence type="ECO:0000313" key="3">
    <source>
        <dbReference type="EnsemblPlants" id="KQK00175"/>
    </source>
</evidence>
<dbReference type="AlphaFoldDB" id="A0A0Q3FKM0"/>
<name>A0A0Q3FKM0_BRADI</name>
<dbReference type="EnsemblPlants" id="KQK00176">
    <property type="protein sequence ID" value="KQK00176"/>
    <property type="gene ID" value="BRADI_3g47777v3"/>
</dbReference>
<proteinExistence type="predicted"/>
<organism evidence="2">
    <name type="scientific">Brachypodium distachyon</name>
    <name type="common">Purple false brome</name>
    <name type="synonym">Trachynia distachya</name>
    <dbReference type="NCBI Taxonomy" id="15368"/>
    <lineage>
        <taxon>Eukaryota</taxon>
        <taxon>Viridiplantae</taxon>
        <taxon>Streptophyta</taxon>
        <taxon>Embryophyta</taxon>
        <taxon>Tracheophyta</taxon>
        <taxon>Spermatophyta</taxon>
        <taxon>Magnoliopsida</taxon>
        <taxon>Liliopsida</taxon>
        <taxon>Poales</taxon>
        <taxon>Poaceae</taxon>
        <taxon>BOP clade</taxon>
        <taxon>Pooideae</taxon>
        <taxon>Stipodae</taxon>
        <taxon>Brachypodieae</taxon>
        <taxon>Brachypodium</taxon>
    </lineage>
</organism>
<protein>
    <submittedName>
        <fullName evidence="2 3">Uncharacterized protein</fullName>
    </submittedName>
</protein>
<accession>A0A0Q3FKM0</accession>
<dbReference type="InParanoid" id="A0A0Q3FKM0"/>
<feature type="compositionally biased region" description="Basic residues" evidence="1">
    <location>
        <begin position="38"/>
        <end position="47"/>
    </location>
</feature>
<dbReference type="EnsemblPlants" id="KQK00175">
    <property type="protein sequence ID" value="KQK00175"/>
    <property type="gene ID" value="BRADI_3g47777v3"/>
</dbReference>
<reference evidence="2" key="2">
    <citation type="submission" date="2017-06" db="EMBL/GenBank/DDBJ databases">
        <title>WGS assembly of Brachypodium distachyon.</title>
        <authorList>
            <consortium name="The International Brachypodium Initiative"/>
            <person name="Lucas S."/>
            <person name="Harmon-Smith M."/>
            <person name="Lail K."/>
            <person name="Tice H."/>
            <person name="Grimwood J."/>
            <person name="Bruce D."/>
            <person name="Barry K."/>
            <person name="Shu S."/>
            <person name="Lindquist E."/>
            <person name="Wang M."/>
            <person name="Pitluck S."/>
            <person name="Vogel J.P."/>
            <person name="Garvin D.F."/>
            <person name="Mockler T.C."/>
            <person name="Schmutz J."/>
            <person name="Rokhsar D."/>
            <person name="Bevan M.W."/>
        </authorList>
    </citation>
    <scope>NUCLEOTIDE SEQUENCE</scope>
    <source>
        <strain evidence="2">Bd21</strain>
    </source>
</reference>
<dbReference type="Proteomes" id="UP000008810">
    <property type="component" value="Chromosome 3"/>
</dbReference>